<reference evidence="2" key="1">
    <citation type="submission" date="2014-12" db="EMBL/GenBank/DDBJ databases">
        <title>Insight into the proteome of Arion vulgaris.</title>
        <authorList>
            <person name="Aradska J."/>
            <person name="Bulat T."/>
            <person name="Smidak R."/>
            <person name="Sarate P."/>
            <person name="Gangsoo J."/>
            <person name="Sialana F."/>
            <person name="Bilban M."/>
            <person name="Lubec G."/>
        </authorList>
    </citation>
    <scope>NUCLEOTIDE SEQUENCE</scope>
    <source>
        <tissue evidence="2">Skin</tissue>
    </source>
</reference>
<proteinExistence type="predicted"/>
<protein>
    <submittedName>
        <fullName evidence="2">Uncharacterized protein</fullName>
    </submittedName>
</protein>
<dbReference type="AlphaFoldDB" id="A0A0B6ZN02"/>
<dbReference type="EMBL" id="HACG01022225">
    <property type="protein sequence ID" value="CEK69090.1"/>
    <property type="molecule type" value="Transcribed_RNA"/>
</dbReference>
<sequence>MEADVAIQHGTVKWAAGESRYEQPEKVTYIYSSQKKGRKAQATSRFRVQSSKSYDNELEASVGRDTEEGSQSKVRNVHDDLSFRAGNRS</sequence>
<organism evidence="2">
    <name type="scientific">Arion vulgaris</name>
    <dbReference type="NCBI Taxonomy" id="1028688"/>
    <lineage>
        <taxon>Eukaryota</taxon>
        <taxon>Metazoa</taxon>
        <taxon>Spiralia</taxon>
        <taxon>Lophotrochozoa</taxon>
        <taxon>Mollusca</taxon>
        <taxon>Gastropoda</taxon>
        <taxon>Heterobranchia</taxon>
        <taxon>Euthyneura</taxon>
        <taxon>Panpulmonata</taxon>
        <taxon>Eupulmonata</taxon>
        <taxon>Stylommatophora</taxon>
        <taxon>Helicina</taxon>
        <taxon>Arionoidea</taxon>
        <taxon>Arionidae</taxon>
        <taxon>Arion</taxon>
    </lineage>
</organism>
<accession>A0A0B6ZN02</accession>
<name>A0A0B6ZN02_9EUPU</name>
<feature type="region of interest" description="Disordered" evidence="1">
    <location>
        <begin position="40"/>
        <end position="89"/>
    </location>
</feature>
<feature type="compositionally biased region" description="Polar residues" evidence="1">
    <location>
        <begin position="41"/>
        <end position="53"/>
    </location>
</feature>
<feature type="non-terminal residue" evidence="2">
    <location>
        <position position="89"/>
    </location>
</feature>
<gene>
    <name evidence="2" type="primary">ORF68869</name>
</gene>
<evidence type="ECO:0000313" key="2">
    <source>
        <dbReference type="EMBL" id="CEK69090.1"/>
    </source>
</evidence>
<evidence type="ECO:0000256" key="1">
    <source>
        <dbReference type="SAM" id="MobiDB-lite"/>
    </source>
</evidence>